<comment type="caution">
    <text evidence="1">The sequence shown here is derived from an EMBL/GenBank/DDBJ whole genome shotgun (WGS) entry which is preliminary data.</text>
</comment>
<dbReference type="Gene3D" id="3.20.20.70">
    <property type="entry name" value="Aldolase class I"/>
    <property type="match status" value="1"/>
</dbReference>
<organism evidence="1 2">
    <name type="scientific">Bacteroides pyogenes DSM 20611 = JCM 6294</name>
    <dbReference type="NCBI Taxonomy" id="1121100"/>
    <lineage>
        <taxon>Bacteria</taxon>
        <taxon>Pseudomonadati</taxon>
        <taxon>Bacteroidota</taxon>
        <taxon>Bacteroidia</taxon>
        <taxon>Bacteroidales</taxon>
        <taxon>Bacteroidaceae</taxon>
        <taxon>Bacteroides</taxon>
    </lineage>
</organism>
<dbReference type="EMBL" id="BAIR01000056">
    <property type="protein sequence ID" value="GAE20477.1"/>
    <property type="molecule type" value="Genomic_DNA"/>
</dbReference>
<accession>W4PL45</accession>
<dbReference type="SUPFAM" id="SSF51569">
    <property type="entry name" value="Aldolase"/>
    <property type="match status" value="1"/>
</dbReference>
<evidence type="ECO:0000313" key="2">
    <source>
        <dbReference type="Proteomes" id="UP000018842"/>
    </source>
</evidence>
<keyword evidence="1" id="KW-0670">Pyruvate</keyword>
<sequence>MKKEIKFSLLYRDMWQSSGKYQPRVDQLVKIAPLIVEMGCFARVETNGGAFEQVNLLYGENPNVAVRAFTKPLREAGIQTHMLDRGLNALRMYPVPADVRRLMYKVKHAQGVDITRIFCGLNEVRNIIPSIHYALEAGMIPQATLCITFSPVHTVEYYTDIAGR</sequence>
<dbReference type="Proteomes" id="UP000018842">
    <property type="component" value="Unassembled WGS sequence"/>
</dbReference>
<gene>
    <name evidence="1" type="ORF">JCM6294_3688</name>
</gene>
<dbReference type="AlphaFoldDB" id="W4PL45"/>
<name>W4PL45_9BACE</name>
<dbReference type="InterPro" id="IPR013785">
    <property type="entry name" value="Aldolase_TIM"/>
</dbReference>
<evidence type="ECO:0000313" key="1">
    <source>
        <dbReference type="EMBL" id="GAE20477.1"/>
    </source>
</evidence>
<reference evidence="2" key="1">
    <citation type="journal article" date="2014" name="Genome">
        <title>Draft Genome Sequences of Three Strains of Bacteroides pyogenes Isolated from a Cat and Swine.</title>
        <authorList>
            <person name="Sakamoto M."/>
            <person name="Oshima K."/>
            <person name="Suda W."/>
            <person name="Kitamura K."/>
            <person name="Iida T."/>
            <person name="Hattori M."/>
            <person name="Ohkuma M."/>
        </authorList>
    </citation>
    <scope>NUCLEOTIDE SEQUENCE [LARGE SCALE GENOMIC DNA]</scope>
    <source>
        <strain evidence="2">JCM 6294</strain>
    </source>
</reference>
<proteinExistence type="predicted"/>
<dbReference type="eggNOG" id="COG5016">
    <property type="taxonomic scope" value="Bacteria"/>
</dbReference>
<protein>
    <submittedName>
        <fullName evidence="1">Pyruvate carboxylase</fullName>
    </submittedName>
</protein>